<dbReference type="EMBL" id="BEXD01000514">
    <property type="protein sequence ID" value="GBB88077.1"/>
    <property type="molecule type" value="Genomic_DNA"/>
</dbReference>
<dbReference type="Gene3D" id="3.90.1140.10">
    <property type="entry name" value="Cyclic phosphodiesterase"/>
    <property type="match status" value="1"/>
</dbReference>
<organism evidence="2 3">
    <name type="scientific">Rhizophagus clarus</name>
    <dbReference type="NCBI Taxonomy" id="94130"/>
    <lineage>
        <taxon>Eukaryota</taxon>
        <taxon>Fungi</taxon>
        <taxon>Fungi incertae sedis</taxon>
        <taxon>Mucoromycota</taxon>
        <taxon>Glomeromycotina</taxon>
        <taxon>Glomeromycetes</taxon>
        <taxon>Glomerales</taxon>
        <taxon>Glomeraceae</taxon>
        <taxon>Rhizophagus</taxon>
    </lineage>
</organism>
<dbReference type="InterPro" id="IPR052641">
    <property type="entry name" value="AKAP7_isoform_gamma"/>
</dbReference>
<feature type="domain" description="A-kinase anchor protein 7-like phosphoesterase" evidence="1">
    <location>
        <begin position="4"/>
        <end position="98"/>
    </location>
</feature>
<proteinExistence type="predicted"/>
<keyword evidence="3" id="KW-1185">Reference proteome</keyword>
<dbReference type="GO" id="GO:0005829">
    <property type="term" value="C:cytosol"/>
    <property type="evidence" value="ECO:0007669"/>
    <property type="project" value="TreeGrafter"/>
</dbReference>
<dbReference type="PANTHER" id="PTHR15934:SF2">
    <property type="entry name" value="A-KINASE ANCHOR PROTEIN 7-LIKE PHOSPHOESTERASE DOMAIN-CONTAINING PROTEIN"/>
    <property type="match status" value="1"/>
</dbReference>
<dbReference type="Pfam" id="PF10469">
    <property type="entry name" value="AKAP7_NLS"/>
    <property type="match status" value="1"/>
</dbReference>
<dbReference type="PANTHER" id="PTHR15934">
    <property type="entry name" value="RNA 2',3'-CYCLIC PHOSPHODIESTERASE"/>
    <property type="match status" value="1"/>
</dbReference>
<reference evidence="2 3" key="1">
    <citation type="submission" date="2017-11" db="EMBL/GenBank/DDBJ databases">
        <title>The genome of Rhizophagus clarus HR1 reveals common genetic basis of auxotrophy among arbuscular mycorrhizal fungi.</title>
        <authorList>
            <person name="Kobayashi Y."/>
        </authorList>
    </citation>
    <scope>NUCLEOTIDE SEQUENCE [LARGE SCALE GENOMIC DNA]</scope>
    <source>
        <strain evidence="2 3">HR1</strain>
    </source>
</reference>
<dbReference type="GO" id="GO:0010738">
    <property type="term" value="P:regulation of protein kinase A signaling"/>
    <property type="evidence" value="ECO:0007669"/>
    <property type="project" value="TreeGrafter"/>
</dbReference>
<evidence type="ECO:0000313" key="2">
    <source>
        <dbReference type="EMBL" id="GBB88077.1"/>
    </source>
</evidence>
<name>A0A2Z6QD40_9GLOM</name>
<dbReference type="Proteomes" id="UP000247702">
    <property type="component" value="Unassembled WGS sequence"/>
</dbReference>
<dbReference type="InterPro" id="IPR019510">
    <property type="entry name" value="AKAP7-like_phosphoesterase"/>
</dbReference>
<dbReference type="STRING" id="94130.A0A2Z6QD40"/>
<protein>
    <recommendedName>
        <fullName evidence="1">A-kinase anchor protein 7-like phosphoesterase domain-containing protein</fullName>
    </recommendedName>
</protein>
<accession>A0A2Z6QD40</accession>
<dbReference type="AlphaFoldDB" id="A0A2Z6QD40"/>
<evidence type="ECO:0000313" key="3">
    <source>
        <dbReference type="Proteomes" id="UP000247702"/>
    </source>
</evidence>
<comment type="caution">
    <text evidence="2">The sequence shown here is derived from an EMBL/GenBank/DDBJ whole genome shotgun (WGS) entry which is preliminary data.</text>
</comment>
<sequence>MKLTYALHEKFQREGFVDNDIKKEFKPHATLMKLRRKTTIKYNDGKEKEVIRRISPEVYEHFKEFDFGTHCLEGVELSSMFLPKGDDGYYTRLGNIEF</sequence>
<evidence type="ECO:0000259" key="1">
    <source>
        <dbReference type="Pfam" id="PF10469"/>
    </source>
</evidence>
<dbReference type="GO" id="GO:0034237">
    <property type="term" value="F:protein kinase A regulatory subunit binding"/>
    <property type="evidence" value="ECO:0007669"/>
    <property type="project" value="TreeGrafter"/>
</dbReference>
<gene>
    <name evidence="2" type="ORF">RclHR1_14600004</name>
</gene>